<gene>
    <name evidence="3" type="ORF">NPE20_04210</name>
</gene>
<dbReference type="Proteomes" id="UP001204376">
    <property type="component" value="Unassembled WGS sequence"/>
</dbReference>
<protein>
    <recommendedName>
        <fullName evidence="5">BZIP transcription factor</fullName>
    </recommendedName>
</protein>
<proteinExistence type="predicted"/>
<feature type="chain" id="PRO_5047293503" description="BZIP transcription factor" evidence="2">
    <location>
        <begin position="20"/>
        <end position="627"/>
    </location>
</feature>
<comment type="caution">
    <text evidence="3">The sequence shown here is derived from an EMBL/GenBank/DDBJ whole genome shotgun (WGS) entry which is preliminary data.</text>
</comment>
<evidence type="ECO:0000313" key="3">
    <source>
        <dbReference type="EMBL" id="MCQ6957144.1"/>
    </source>
</evidence>
<organism evidence="3 4">
    <name type="scientific">Mucilaginibacter aquariorum</name>
    <dbReference type="NCBI Taxonomy" id="2967225"/>
    <lineage>
        <taxon>Bacteria</taxon>
        <taxon>Pseudomonadati</taxon>
        <taxon>Bacteroidota</taxon>
        <taxon>Sphingobacteriia</taxon>
        <taxon>Sphingobacteriales</taxon>
        <taxon>Sphingobacteriaceae</taxon>
        <taxon>Mucilaginibacter</taxon>
    </lineage>
</organism>
<evidence type="ECO:0008006" key="5">
    <source>
        <dbReference type="Google" id="ProtNLM"/>
    </source>
</evidence>
<keyword evidence="4" id="KW-1185">Reference proteome</keyword>
<reference evidence="3 4" key="1">
    <citation type="submission" date="2022-07" db="EMBL/GenBank/DDBJ databases">
        <title>Mucilaginibacter sp. JC4.</title>
        <authorList>
            <person name="Le V."/>
            <person name="Ko S.-R."/>
            <person name="Ahn C.-Y."/>
            <person name="Oh H.-M."/>
        </authorList>
    </citation>
    <scope>NUCLEOTIDE SEQUENCE [LARGE SCALE GENOMIC DNA]</scope>
    <source>
        <strain evidence="3 4">JC4</strain>
    </source>
</reference>
<keyword evidence="1" id="KW-0175">Coiled coil</keyword>
<sequence>MRKILCLAALLGFVNLASAQNVFPTAAGTSVGIGTITPAEQLEVTNPTTGAIRISSQKTGLLANDVIGRLDFYKADASTGGAGVATSIQTRSFDLGGTFDMDFVTGSVSTPVTAMTFHYNGNIGIGTNNPLALFHLNGINTILNSRGNAFISTTDAAAIDAGGQLSFGGSYTGTTQTYWTAIAGRKENATDADYAGYLQFSTRKNAGNLLERMRLTSDGNLGIGTNIPGLKTHINGITGFPATTGTAQIGVLRLQGLSNNAVLDFGVNGVSGAYLQSTNQTALNANYPLLFNPNGGNVGIGTTTPVTAFHVSATSAVPGFSNITIENPGATGNESAIAFRGGYTTSSLNSGRIYSLFDGGTSYNNARTTIQSMLPGGIYDNTFTVKNGNVGVGTVAPSAKLASVATTEQLRLAYDGSHFTSLTTGAAGSFSIAPNGGDLATFTNFDFPGLAGASGQVRLFRSSSTTGALALAIYAGNGTGTTNTYLSANGSSFLNANIGNVGIGTTDTKGYKLAVNGGVIATAVTVKLYGEWSDYVFDKDYKLATLGQVKDYIDKNHHLPDMPSAKEVKDKGLNLGEMNALLTKKIEELTLYLIEENKKNAEQKELIRMQEMRLQKLEKLISTYSKK</sequence>
<name>A0ABT1SXR8_9SPHI</name>
<keyword evidence="2" id="KW-0732">Signal</keyword>
<feature type="signal peptide" evidence="2">
    <location>
        <begin position="1"/>
        <end position="19"/>
    </location>
</feature>
<dbReference type="RefSeq" id="WP_256537353.1">
    <property type="nucleotide sequence ID" value="NZ_JANHOH010000001.1"/>
</dbReference>
<evidence type="ECO:0000256" key="1">
    <source>
        <dbReference type="SAM" id="Coils"/>
    </source>
</evidence>
<accession>A0ABT1SXR8</accession>
<dbReference type="EMBL" id="JANHOH010000001">
    <property type="protein sequence ID" value="MCQ6957144.1"/>
    <property type="molecule type" value="Genomic_DNA"/>
</dbReference>
<evidence type="ECO:0000256" key="2">
    <source>
        <dbReference type="SAM" id="SignalP"/>
    </source>
</evidence>
<evidence type="ECO:0000313" key="4">
    <source>
        <dbReference type="Proteomes" id="UP001204376"/>
    </source>
</evidence>
<feature type="coiled-coil region" evidence="1">
    <location>
        <begin position="600"/>
        <end position="627"/>
    </location>
</feature>